<evidence type="ECO:0000313" key="1">
    <source>
        <dbReference type="EMBL" id="TGY80237.1"/>
    </source>
</evidence>
<reference evidence="1" key="1">
    <citation type="submission" date="2019-04" db="EMBL/GenBank/DDBJ databases">
        <title>Microbes associate with the intestines of laboratory mice.</title>
        <authorList>
            <person name="Navarre W."/>
            <person name="Wong E."/>
            <person name="Huang K."/>
            <person name="Tropini C."/>
            <person name="Ng K."/>
            <person name="Yu B."/>
        </authorList>
    </citation>
    <scope>NUCLEOTIDE SEQUENCE</scope>
    <source>
        <strain evidence="1">NM04_E33</strain>
    </source>
</reference>
<name>A0AC61RJP8_9BACT</name>
<dbReference type="Proteomes" id="UP000306319">
    <property type="component" value="Unassembled WGS sequence"/>
</dbReference>
<gene>
    <name evidence="1" type="ORF">E5331_03085</name>
</gene>
<protein>
    <submittedName>
        <fullName evidence="1">Uncharacterized protein</fullName>
    </submittedName>
</protein>
<evidence type="ECO:0000313" key="2">
    <source>
        <dbReference type="Proteomes" id="UP000306319"/>
    </source>
</evidence>
<sequence>MPLVRAKCGYGKQRSKPEVIKEAGSKYPIIYPFPYDVPNFVKGDASMTVGFGVNSHHQAMDE</sequence>
<proteinExistence type="predicted"/>
<keyword evidence="2" id="KW-1185">Reference proteome</keyword>
<accession>A0AC61RJP8</accession>
<organism evidence="1 2">
    <name type="scientific">Lepagella muris</name>
    <dbReference type="NCBI Taxonomy" id="3032870"/>
    <lineage>
        <taxon>Bacteria</taxon>
        <taxon>Pseudomonadati</taxon>
        <taxon>Bacteroidota</taxon>
        <taxon>Bacteroidia</taxon>
        <taxon>Bacteroidales</taxon>
        <taxon>Muribaculaceae</taxon>
        <taxon>Lepagella</taxon>
    </lineage>
</organism>
<comment type="caution">
    <text evidence="1">The sequence shown here is derived from an EMBL/GenBank/DDBJ whole genome shotgun (WGS) entry which is preliminary data.</text>
</comment>
<dbReference type="EMBL" id="SRYB01000003">
    <property type="protein sequence ID" value="TGY80237.1"/>
    <property type="molecule type" value="Genomic_DNA"/>
</dbReference>